<keyword evidence="2" id="KW-1185">Reference proteome</keyword>
<organism evidence="1 2">
    <name type="scientific">Vaccinium darrowii</name>
    <dbReference type="NCBI Taxonomy" id="229202"/>
    <lineage>
        <taxon>Eukaryota</taxon>
        <taxon>Viridiplantae</taxon>
        <taxon>Streptophyta</taxon>
        <taxon>Embryophyta</taxon>
        <taxon>Tracheophyta</taxon>
        <taxon>Spermatophyta</taxon>
        <taxon>Magnoliopsida</taxon>
        <taxon>eudicotyledons</taxon>
        <taxon>Gunneridae</taxon>
        <taxon>Pentapetalae</taxon>
        <taxon>asterids</taxon>
        <taxon>Ericales</taxon>
        <taxon>Ericaceae</taxon>
        <taxon>Vaccinioideae</taxon>
        <taxon>Vaccinieae</taxon>
        <taxon>Vaccinium</taxon>
    </lineage>
</organism>
<dbReference type="EMBL" id="CM037152">
    <property type="protein sequence ID" value="KAH7834264.1"/>
    <property type="molecule type" value="Genomic_DNA"/>
</dbReference>
<gene>
    <name evidence="1" type="ORF">Vadar_014380</name>
</gene>
<name>A0ACB7X0K8_9ERIC</name>
<accession>A0ACB7X0K8</accession>
<evidence type="ECO:0000313" key="2">
    <source>
        <dbReference type="Proteomes" id="UP000828048"/>
    </source>
</evidence>
<sequence>MDPINTQKLQSTKNYKKFKFLSALFLHSVLALIRTLFCSYTFWFPLLCSSINSFSFVSLLNFNKSFFFNPKFLYIVGNAIIVFLIGESKLLNSSSSPATEINNGESKLSNPSSSPATEIYNECVQKSFELSRQMEKNEEQNLGIKIVREDSVKMIEKDAEEREEEAEESGLETEEEEEESGLETEEREEEEEESGLETEELNKRVEDFIARVKRQRLAEARFEDCGR</sequence>
<evidence type="ECO:0000313" key="1">
    <source>
        <dbReference type="EMBL" id="KAH7834264.1"/>
    </source>
</evidence>
<reference evidence="1 2" key="1">
    <citation type="journal article" date="2021" name="Hortic Res">
        <title>High-quality reference genome and annotation aids understanding of berry development for evergreen blueberry (Vaccinium darrowii).</title>
        <authorList>
            <person name="Yu J."/>
            <person name="Hulse-Kemp A.M."/>
            <person name="Babiker E."/>
            <person name="Staton M."/>
        </authorList>
    </citation>
    <scope>NUCLEOTIDE SEQUENCE [LARGE SCALE GENOMIC DNA]</scope>
    <source>
        <strain evidence="2">cv. NJ 8807/NJ 8810</strain>
        <tissue evidence="1">Young leaf</tissue>
    </source>
</reference>
<protein>
    <submittedName>
        <fullName evidence="1">Uncharacterized protein</fullName>
    </submittedName>
</protein>
<proteinExistence type="predicted"/>
<dbReference type="Proteomes" id="UP000828048">
    <property type="component" value="Chromosome 2"/>
</dbReference>
<comment type="caution">
    <text evidence="1">The sequence shown here is derived from an EMBL/GenBank/DDBJ whole genome shotgun (WGS) entry which is preliminary data.</text>
</comment>